<feature type="compositionally biased region" description="Low complexity" evidence="1">
    <location>
        <begin position="493"/>
        <end position="516"/>
    </location>
</feature>
<proteinExistence type="predicted"/>
<reference evidence="3" key="1">
    <citation type="submission" date="2011-07" db="EMBL/GenBank/DDBJ databases">
        <authorList>
            <consortium name="Caenorhabditis brenneri Sequencing and Analysis Consortium"/>
            <person name="Wilson R.K."/>
        </authorList>
    </citation>
    <scope>NUCLEOTIDE SEQUENCE [LARGE SCALE GENOMIC DNA]</scope>
    <source>
        <strain evidence="3">PB2801</strain>
    </source>
</reference>
<feature type="compositionally biased region" description="Basic and acidic residues" evidence="1">
    <location>
        <begin position="167"/>
        <end position="182"/>
    </location>
</feature>
<evidence type="ECO:0000313" key="2">
    <source>
        <dbReference type="EMBL" id="EGT53475.1"/>
    </source>
</evidence>
<dbReference type="InParanoid" id="G0PF12"/>
<feature type="region of interest" description="Disordered" evidence="1">
    <location>
        <begin position="393"/>
        <end position="430"/>
    </location>
</feature>
<sequence length="540" mass="60358">MRIPPTVNQATNYWDLLLQKYSNVVQFSMETWTAPAHLERSLGFGASNNKQKLVVKSNKIRQFSPFSKDTCNSLCSSMPQDMEAAMKKDLEHEDKRNHGLRSISETPHFHGRIWMDFGKKTVQGELRRDSQLFGRRRKLEKKKCQKEESTTEEEITSSTKRAAAANKEWHSRESRKRATSEYKKSLLAEISLSSTGYLPRGRAQLEVPLGEVAGQLKNTMDAVNGIGTEQQITVQDNLMAAISAKKKRAPPRKKKPAMHGTHENLANGQQVNIQAQGRYHPYHQPQYKSQPARGTISRPMNLTPDHQRQQQFGGGAMNNVAALLAPLNDCTEKPLEPLPQTSDEIPTEDQEQLIHHQINQPTSSGSDLYPFDYMQNTRVSIEGELKNITYDQSVESQDSTCQSSQNLNLPPNQHQSAQQGAAPKKRPRNVLSKEAIEYNAREFARAYGFHDDQPSGAIPRPFGLSDADLERINDELIADFFIDITAPDDDTLSPRSEISTPSDSSSSVSGSPSTSTHNTMITQHVPQPQNVDDNGVSLCG</sequence>
<feature type="compositionally biased region" description="Polar residues" evidence="1">
    <location>
        <begin position="517"/>
        <end position="532"/>
    </location>
</feature>
<dbReference type="EMBL" id="GL380339">
    <property type="protein sequence ID" value="EGT53475.1"/>
    <property type="molecule type" value="Genomic_DNA"/>
</dbReference>
<organism evidence="3">
    <name type="scientific">Caenorhabditis brenneri</name>
    <name type="common">Nematode worm</name>
    <dbReference type="NCBI Taxonomy" id="135651"/>
    <lineage>
        <taxon>Eukaryota</taxon>
        <taxon>Metazoa</taxon>
        <taxon>Ecdysozoa</taxon>
        <taxon>Nematoda</taxon>
        <taxon>Chromadorea</taxon>
        <taxon>Rhabditida</taxon>
        <taxon>Rhabditina</taxon>
        <taxon>Rhabditomorpha</taxon>
        <taxon>Rhabditoidea</taxon>
        <taxon>Rhabditidae</taxon>
        <taxon>Peloderinae</taxon>
        <taxon>Caenorhabditis</taxon>
    </lineage>
</organism>
<dbReference type="AlphaFoldDB" id="G0PF12"/>
<dbReference type="HOGENOM" id="CLU_504553_0_0_1"/>
<feature type="region of interest" description="Disordered" evidence="1">
    <location>
        <begin position="137"/>
        <end position="182"/>
    </location>
</feature>
<dbReference type="Proteomes" id="UP000008068">
    <property type="component" value="Unassembled WGS sequence"/>
</dbReference>
<evidence type="ECO:0000256" key="1">
    <source>
        <dbReference type="SAM" id="MobiDB-lite"/>
    </source>
</evidence>
<name>G0PF12_CAEBE</name>
<accession>G0PF12</accession>
<keyword evidence="3" id="KW-1185">Reference proteome</keyword>
<evidence type="ECO:0000313" key="3">
    <source>
        <dbReference type="Proteomes" id="UP000008068"/>
    </source>
</evidence>
<gene>
    <name evidence="2" type="ORF">CAEBREN_18534</name>
</gene>
<protein>
    <submittedName>
        <fullName evidence="2">Uncharacterized protein</fullName>
    </submittedName>
</protein>
<feature type="compositionally biased region" description="Polar residues" evidence="1">
    <location>
        <begin position="393"/>
        <end position="419"/>
    </location>
</feature>
<feature type="region of interest" description="Disordered" evidence="1">
    <location>
        <begin position="486"/>
        <end position="540"/>
    </location>
</feature>